<dbReference type="Gene3D" id="1.20.910.10">
    <property type="entry name" value="Heme oxygenase-like"/>
    <property type="match status" value="1"/>
</dbReference>
<dbReference type="InterPro" id="IPR050967">
    <property type="entry name" value="Thiamine_Salvage_TenA"/>
</dbReference>
<name>A0AA46YKI5_9ACTN</name>
<dbReference type="PANTHER" id="PTHR43198">
    <property type="entry name" value="BIFUNCTIONAL TH2 PROTEIN"/>
    <property type="match status" value="1"/>
</dbReference>
<protein>
    <submittedName>
        <fullName evidence="3">TenA family protein</fullName>
    </submittedName>
</protein>
<gene>
    <name evidence="3" type="ORF">L0C25_01625</name>
</gene>
<keyword evidence="4" id="KW-1185">Reference proteome</keyword>
<comment type="pathway">
    <text evidence="1">Cofactor biosynthesis; thiamine diphosphate biosynthesis.</text>
</comment>
<dbReference type="Proteomes" id="UP001164390">
    <property type="component" value="Chromosome"/>
</dbReference>
<feature type="domain" description="Thiaminase-2/PQQC" evidence="2">
    <location>
        <begin position="10"/>
        <end position="217"/>
    </location>
</feature>
<dbReference type="GO" id="GO:0005829">
    <property type="term" value="C:cytosol"/>
    <property type="evidence" value="ECO:0007669"/>
    <property type="project" value="TreeGrafter"/>
</dbReference>
<evidence type="ECO:0000313" key="4">
    <source>
        <dbReference type="Proteomes" id="UP001164390"/>
    </source>
</evidence>
<organism evidence="3 4">
    <name type="scientific">Solicola gregarius</name>
    <dbReference type="NCBI Taxonomy" id="2908642"/>
    <lineage>
        <taxon>Bacteria</taxon>
        <taxon>Bacillati</taxon>
        <taxon>Actinomycetota</taxon>
        <taxon>Actinomycetes</taxon>
        <taxon>Propionibacteriales</taxon>
        <taxon>Nocardioidaceae</taxon>
        <taxon>Solicola</taxon>
    </lineage>
</organism>
<dbReference type="RefSeq" id="WP_271634631.1">
    <property type="nucleotide sequence ID" value="NZ_CP094970.1"/>
</dbReference>
<dbReference type="KEGG" id="sgrg:L0C25_01625"/>
<evidence type="ECO:0000259" key="2">
    <source>
        <dbReference type="Pfam" id="PF03070"/>
    </source>
</evidence>
<sequence>MTDGWSEHAWRSVKEWYDAILEHPFLVELSDGSLPEQVFARYLIDDSHYLIGYARALSSLATRTADPAAAAMLAGSAAQGIAVERELHASYLTPRGIDPRSADAPEQSPTCSAYIGSLQTLAAFAPVEVGLAGVLPCFRVYAEVGSAVIAKAPDPDHPYRAWVDAYADPSFDQAVRTVEAHADAVAEAATPQRRAEMLEAYVRATRFEWMFWDAAWRGETWPTPQGSVAEIRR</sequence>
<dbReference type="InterPro" id="IPR004305">
    <property type="entry name" value="Thiaminase-2/PQQC"/>
</dbReference>
<evidence type="ECO:0000313" key="3">
    <source>
        <dbReference type="EMBL" id="UYM05805.1"/>
    </source>
</evidence>
<evidence type="ECO:0000256" key="1">
    <source>
        <dbReference type="ARBA" id="ARBA00004948"/>
    </source>
</evidence>
<dbReference type="AlphaFoldDB" id="A0AA46YKI5"/>
<dbReference type="Pfam" id="PF03070">
    <property type="entry name" value="TENA_THI-4"/>
    <property type="match status" value="1"/>
</dbReference>
<dbReference type="EMBL" id="CP094970">
    <property type="protein sequence ID" value="UYM05805.1"/>
    <property type="molecule type" value="Genomic_DNA"/>
</dbReference>
<dbReference type="SUPFAM" id="SSF48613">
    <property type="entry name" value="Heme oxygenase-like"/>
    <property type="match status" value="1"/>
</dbReference>
<accession>A0AA46YKI5</accession>
<dbReference type="CDD" id="cd19365">
    <property type="entry name" value="TenA_C-like"/>
    <property type="match status" value="1"/>
</dbReference>
<dbReference type="InterPro" id="IPR016084">
    <property type="entry name" value="Haem_Oase-like_multi-hlx"/>
</dbReference>
<reference evidence="3" key="1">
    <citation type="submission" date="2022-01" db="EMBL/GenBank/DDBJ databases">
        <title>Nocardioidaceae gen. sp. A5X3R13.</title>
        <authorList>
            <person name="Lopez Marin M.A."/>
            <person name="Uhlik O."/>
        </authorList>
    </citation>
    <scope>NUCLEOTIDE SEQUENCE</scope>
    <source>
        <strain evidence="3">A5X3R13</strain>
    </source>
</reference>
<proteinExistence type="predicted"/>
<dbReference type="PANTHER" id="PTHR43198:SF2">
    <property type="entry name" value="SI:CH1073-67J19.1-RELATED"/>
    <property type="match status" value="1"/>
</dbReference>